<organism evidence="1">
    <name type="scientific">Dichomitus squalens</name>
    <dbReference type="NCBI Taxonomy" id="114155"/>
    <lineage>
        <taxon>Eukaryota</taxon>
        <taxon>Fungi</taxon>
        <taxon>Dikarya</taxon>
        <taxon>Basidiomycota</taxon>
        <taxon>Agaricomycotina</taxon>
        <taxon>Agaricomycetes</taxon>
        <taxon>Polyporales</taxon>
        <taxon>Polyporaceae</taxon>
        <taxon>Dichomitus</taxon>
    </lineage>
</organism>
<evidence type="ECO:0000313" key="1">
    <source>
        <dbReference type="EMBL" id="TBU30351.1"/>
    </source>
</evidence>
<reference evidence="1" key="1">
    <citation type="submission" date="2019-01" db="EMBL/GenBank/DDBJ databases">
        <title>Draft genome sequences of three monokaryotic isolates of the white-rot basidiomycete fungus Dichomitus squalens.</title>
        <authorList>
            <consortium name="DOE Joint Genome Institute"/>
            <person name="Lopez S.C."/>
            <person name="Andreopoulos B."/>
            <person name="Pangilinan J."/>
            <person name="Lipzen A."/>
            <person name="Riley R."/>
            <person name="Ahrendt S."/>
            <person name="Ng V."/>
            <person name="Barry K."/>
            <person name="Daum C."/>
            <person name="Grigoriev I.V."/>
            <person name="Hilden K.S."/>
            <person name="Makela M.R."/>
            <person name="de Vries R.P."/>
        </authorList>
    </citation>
    <scope>NUCLEOTIDE SEQUENCE [LARGE SCALE GENOMIC DNA]</scope>
    <source>
        <strain evidence="1">OM18370.1</strain>
    </source>
</reference>
<accession>A0A4Q9MV80</accession>
<protein>
    <submittedName>
        <fullName evidence="1">Uncharacterized protein</fullName>
    </submittedName>
</protein>
<proteinExistence type="predicted"/>
<dbReference type="EMBL" id="ML143406">
    <property type="protein sequence ID" value="TBU30351.1"/>
    <property type="molecule type" value="Genomic_DNA"/>
</dbReference>
<gene>
    <name evidence="1" type="ORF">BD311DRAFT_223993</name>
</gene>
<name>A0A4Q9MV80_9APHY</name>
<dbReference type="Proteomes" id="UP000292957">
    <property type="component" value="Unassembled WGS sequence"/>
</dbReference>
<dbReference type="AlphaFoldDB" id="A0A4Q9MV80"/>
<sequence length="125" mass="14111">MLKPLLRRAPIDLTLYLAFTAALLTRAAPCFSSSSSYVSYSPSIVCRRVISRYSASFLSHRSCYPLSQSMPRRPFVRLTTQLTHHYSLDYPQTSISALMHLLFCPQLDGLQPSKITSQDRAVSPR</sequence>